<dbReference type="RefSeq" id="WP_091838030.1">
    <property type="nucleotide sequence ID" value="NZ_FOAN01000006.1"/>
</dbReference>
<protein>
    <recommendedName>
        <fullName evidence="3">DUF4304 domain-containing protein</fullName>
    </recommendedName>
</protein>
<proteinExistence type="predicted"/>
<accession>A0A1H7US80</accession>
<name>A0A1H7US80_9HYPH</name>
<sequence length="224" mass="25884">MTSKKQIAELLDTLVARHHDLVRYGPFVVLRPLRHIIRSVSIDRTRVSDLPDLFFSIGYTCDPGATVQGFWLEGFSTGQDQPRYWSQPNFKDAFLQVVEERILPMLRSIESFDALLSFDQNREFGYRETVNSPLHKVQLASAMGRFDDALETARWMALHPRKSRYWSEGSYALIVDHLAPLLEARDETGIAAMLHDWEMKTIQKIGVLPIFEQVPFPFELSRSR</sequence>
<dbReference type="Proteomes" id="UP000199664">
    <property type="component" value="Unassembled WGS sequence"/>
</dbReference>
<evidence type="ECO:0008006" key="3">
    <source>
        <dbReference type="Google" id="ProtNLM"/>
    </source>
</evidence>
<dbReference type="AlphaFoldDB" id="A0A1H7US80"/>
<dbReference type="OrthoDB" id="8146150at2"/>
<gene>
    <name evidence="1" type="ORF">SAMN04515666_106400</name>
</gene>
<dbReference type="STRING" id="1036779.SAMN04515666_106400"/>
<reference evidence="2" key="1">
    <citation type="submission" date="2016-10" db="EMBL/GenBank/DDBJ databases">
        <authorList>
            <person name="Varghese N."/>
            <person name="Submissions S."/>
        </authorList>
    </citation>
    <scope>NUCLEOTIDE SEQUENCE [LARGE SCALE GENOMIC DNA]</scope>
    <source>
        <strain evidence="2">LMG 26383,CCUG 61248,R- 45681</strain>
    </source>
</reference>
<evidence type="ECO:0000313" key="1">
    <source>
        <dbReference type="EMBL" id="SEL99842.1"/>
    </source>
</evidence>
<keyword evidence="2" id="KW-1185">Reference proteome</keyword>
<organism evidence="1 2">
    <name type="scientific">Bosea lupini</name>
    <dbReference type="NCBI Taxonomy" id="1036779"/>
    <lineage>
        <taxon>Bacteria</taxon>
        <taxon>Pseudomonadati</taxon>
        <taxon>Pseudomonadota</taxon>
        <taxon>Alphaproteobacteria</taxon>
        <taxon>Hyphomicrobiales</taxon>
        <taxon>Boseaceae</taxon>
        <taxon>Bosea</taxon>
    </lineage>
</organism>
<dbReference type="EMBL" id="FOAN01000006">
    <property type="protein sequence ID" value="SEL99842.1"/>
    <property type="molecule type" value="Genomic_DNA"/>
</dbReference>
<evidence type="ECO:0000313" key="2">
    <source>
        <dbReference type="Proteomes" id="UP000199664"/>
    </source>
</evidence>